<evidence type="ECO:0000313" key="2">
    <source>
        <dbReference type="EMBL" id="KIY65355.1"/>
    </source>
</evidence>
<proteinExistence type="predicted"/>
<evidence type="ECO:0000256" key="1">
    <source>
        <dbReference type="SAM" id="MobiDB-lite"/>
    </source>
</evidence>
<evidence type="ECO:0000313" key="3">
    <source>
        <dbReference type="Proteomes" id="UP000054007"/>
    </source>
</evidence>
<gene>
    <name evidence="2" type="ORF">CYLTODRAFT_66352</name>
</gene>
<dbReference type="Proteomes" id="UP000054007">
    <property type="component" value="Unassembled WGS sequence"/>
</dbReference>
<keyword evidence="3" id="KW-1185">Reference proteome</keyword>
<protein>
    <submittedName>
        <fullName evidence="2">Uncharacterized protein</fullName>
    </submittedName>
</protein>
<feature type="region of interest" description="Disordered" evidence="1">
    <location>
        <begin position="203"/>
        <end position="227"/>
    </location>
</feature>
<accession>A0A0D7B571</accession>
<name>A0A0D7B571_9AGAR</name>
<reference evidence="2 3" key="1">
    <citation type="journal article" date="2015" name="Fungal Genet. Biol.">
        <title>Evolution of novel wood decay mechanisms in Agaricales revealed by the genome sequences of Fistulina hepatica and Cylindrobasidium torrendii.</title>
        <authorList>
            <person name="Floudas D."/>
            <person name="Held B.W."/>
            <person name="Riley R."/>
            <person name="Nagy L.G."/>
            <person name="Koehler G."/>
            <person name="Ransdell A.S."/>
            <person name="Younus H."/>
            <person name="Chow J."/>
            <person name="Chiniquy J."/>
            <person name="Lipzen A."/>
            <person name="Tritt A."/>
            <person name="Sun H."/>
            <person name="Haridas S."/>
            <person name="LaButti K."/>
            <person name="Ohm R.A."/>
            <person name="Kues U."/>
            <person name="Blanchette R.A."/>
            <person name="Grigoriev I.V."/>
            <person name="Minto R.E."/>
            <person name="Hibbett D.S."/>
        </authorList>
    </citation>
    <scope>NUCLEOTIDE SEQUENCE [LARGE SCALE GENOMIC DNA]</scope>
    <source>
        <strain evidence="2 3">FP15055 ss-10</strain>
    </source>
</reference>
<organism evidence="2 3">
    <name type="scientific">Cylindrobasidium torrendii FP15055 ss-10</name>
    <dbReference type="NCBI Taxonomy" id="1314674"/>
    <lineage>
        <taxon>Eukaryota</taxon>
        <taxon>Fungi</taxon>
        <taxon>Dikarya</taxon>
        <taxon>Basidiomycota</taxon>
        <taxon>Agaricomycotina</taxon>
        <taxon>Agaricomycetes</taxon>
        <taxon>Agaricomycetidae</taxon>
        <taxon>Agaricales</taxon>
        <taxon>Marasmiineae</taxon>
        <taxon>Physalacriaceae</taxon>
        <taxon>Cylindrobasidium</taxon>
    </lineage>
</organism>
<sequence>MSALVNGVMMLMDDAESNDADDDKAFGPSSWTHNVPAQTRDVVNDFSHTDTDVDSFFAFDQASSSSPSSVFVFEATPPQAPYANDRRDPFVDMDVLPKDTLSVTDNLWTTPRQFTPRNLRTMSSREARLAAQASRPGPEDPQLRFSQTDLDMVDHSQNLRGPFREAMKGYRRQLAEAGEEVSDWEDSSIDDAASFDEEFGVPRMVEPLPPREDRMTAPLPRRALREG</sequence>
<dbReference type="EMBL" id="KN880593">
    <property type="protein sequence ID" value="KIY65355.1"/>
    <property type="molecule type" value="Genomic_DNA"/>
</dbReference>
<dbReference type="AlphaFoldDB" id="A0A0D7B571"/>